<protein>
    <submittedName>
        <fullName evidence="5">RNA polymerase-binding transcription factor DksA</fullName>
    </submittedName>
</protein>
<dbReference type="EMBL" id="NSIT01000127">
    <property type="protein sequence ID" value="PJE78795.1"/>
    <property type="molecule type" value="Genomic_DNA"/>
</dbReference>
<dbReference type="GO" id="GO:0008270">
    <property type="term" value="F:zinc ion binding"/>
    <property type="evidence" value="ECO:0007669"/>
    <property type="project" value="UniProtKB-KW"/>
</dbReference>
<dbReference type="AlphaFoldDB" id="A0A2H9T6E2"/>
<dbReference type="SUPFAM" id="SSF57716">
    <property type="entry name" value="Glucocorticoid receptor-like (DNA-binding domain)"/>
    <property type="match status" value="1"/>
</dbReference>
<evidence type="ECO:0000256" key="3">
    <source>
        <dbReference type="ARBA" id="ARBA00022833"/>
    </source>
</evidence>
<gene>
    <name evidence="5" type="primary">dksA_1</name>
    <name evidence="5" type="ORF">CI610_02251</name>
</gene>
<keyword evidence="3" id="KW-0862">Zinc</keyword>
<dbReference type="PROSITE" id="PS51128">
    <property type="entry name" value="ZF_DKSA_2"/>
    <property type="match status" value="1"/>
</dbReference>
<dbReference type="PANTHER" id="PTHR33823">
    <property type="entry name" value="RNA POLYMERASE-BINDING TRANSCRIPTION FACTOR DKSA-RELATED"/>
    <property type="match status" value="1"/>
</dbReference>
<dbReference type="Gene3D" id="1.20.120.910">
    <property type="entry name" value="DksA, coiled-coil domain"/>
    <property type="match status" value="1"/>
</dbReference>
<dbReference type="Pfam" id="PF01258">
    <property type="entry name" value="zf-dskA_traR"/>
    <property type="match status" value="1"/>
</dbReference>
<evidence type="ECO:0000256" key="2">
    <source>
        <dbReference type="ARBA" id="ARBA00022771"/>
    </source>
</evidence>
<keyword evidence="1" id="KW-0479">Metal-binding</keyword>
<keyword evidence="2" id="KW-0863">Zinc-finger</keyword>
<feature type="domain" description="Zinc finger DksA/TraR C4-type" evidence="4">
    <location>
        <begin position="81"/>
        <end position="110"/>
    </location>
</feature>
<sequence>MDIKYFKNKLCMLKKELIEELRISAETGSKDTVSLDQQNMGRLSRMDALQGQQMALEQDRRRERMLRGVQCALRRIDEDGYGYCSDCGESINPKRLEINPCADKCIKCAE</sequence>
<name>A0A2H9T6E2_9ZZZZ</name>
<evidence type="ECO:0000313" key="5">
    <source>
        <dbReference type="EMBL" id="PJE78795.1"/>
    </source>
</evidence>
<organism evidence="5">
    <name type="scientific">invertebrate metagenome</name>
    <dbReference type="NCBI Taxonomy" id="1711999"/>
    <lineage>
        <taxon>unclassified sequences</taxon>
        <taxon>metagenomes</taxon>
        <taxon>organismal metagenomes</taxon>
    </lineage>
</organism>
<evidence type="ECO:0000256" key="1">
    <source>
        <dbReference type="ARBA" id="ARBA00022723"/>
    </source>
</evidence>
<comment type="caution">
    <text evidence="5">The sequence shown here is derived from an EMBL/GenBank/DDBJ whole genome shotgun (WGS) entry which is preliminary data.</text>
</comment>
<accession>A0A2H9T6E2</accession>
<dbReference type="PANTHER" id="PTHR33823:SF4">
    <property type="entry name" value="GENERAL STRESS PROTEIN 16O"/>
    <property type="match status" value="1"/>
</dbReference>
<proteinExistence type="predicted"/>
<evidence type="ECO:0000259" key="4">
    <source>
        <dbReference type="Pfam" id="PF01258"/>
    </source>
</evidence>
<dbReference type="InterPro" id="IPR000962">
    <property type="entry name" value="Znf_DskA_TraR"/>
</dbReference>
<reference evidence="5" key="1">
    <citation type="journal article" date="2017" name="Appl. Environ. Microbiol.">
        <title>Molecular characterization of an Endozoicomonas-like organism causing infection in king scallop Pecten maximus L.</title>
        <authorList>
            <person name="Cano I."/>
            <person name="van Aerle R."/>
            <person name="Ross S."/>
            <person name="Verner-Jeffreys D.W."/>
            <person name="Paley R.K."/>
            <person name="Rimmer G."/>
            <person name="Ryder D."/>
            <person name="Hooper P."/>
            <person name="Stone D."/>
            <person name="Feist S.W."/>
        </authorList>
    </citation>
    <scope>NUCLEOTIDE SEQUENCE</scope>
</reference>
<dbReference type="InterPro" id="IPR020458">
    <property type="entry name" value="Znf_DskA_TraR_CS"/>
</dbReference>
<dbReference type="PROSITE" id="PS01102">
    <property type="entry name" value="ZF_DKSA_1"/>
    <property type="match status" value="1"/>
</dbReference>